<evidence type="ECO:0000256" key="2">
    <source>
        <dbReference type="ARBA" id="ARBA00023136"/>
    </source>
</evidence>
<keyword evidence="7" id="KW-0812">Transmembrane</keyword>
<dbReference type="PANTHER" id="PTHR11640:SF31">
    <property type="entry name" value="IRREGULAR CHIASM C-ROUGHEST PROTEIN-RELATED"/>
    <property type="match status" value="1"/>
</dbReference>
<evidence type="ECO:0000256" key="7">
    <source>
        <dbReference type="SAM" id="Phobius"/>
    </source>
</evidence>
<feature type="region of interest" description="Disordered" evidence="6">
    <location>
        <begin position="669"/>
        <end position="693"/>
    </location>
</feature>
<dbReference type="InterPro" id="IPR051275">
    <property type="entry name" value="Cell_adhesion_signaling"/>
</dbReference>
<evidence type="ECO:0000256" key="4">
    <source>
        <dbReference type="ARBA" id="ARBA00023180"/>
    </source>
</evidence>
<dbReference type="InterPro" id="IPR003599">
    <property type="entry name" value="Ig_sub"/>
</dbReference>
<comment type="subcellular location">
    <subcellularLocation>
        <location evidence="1">Membrane</location>
        <topology evidence="1">Single-pass type I membrane protein</topology>
    </subcellularLocation>
</comment>
<comment type="caution">
    <text evidence="10">The sequence shown here is derived from an EMBL/GenBank/DDBJ whole genome shotgun (WGS) entry which is preliminary data.</text>
</comment>
<dbReference type="InterPro" id="IPR013151">
    <property type="entry name" value="Immunoglobulin_dom"/>
</dbReference>
<evidence type="ECO:0000313" key="11">
    <source>
        <dbReference type="Proteomes" id="UP001634394"/>
    </source>
</evidence>
<dbReference type="PANTHER" id="PTHR11640">
    <property type="entry name" value="NEPHRIN"/>
    <property type="match status" value="1"/>
</dbReference>
<dbReference type="EMBL" id="JBJQND010000002">
    <property type="protein sequence ID" value="KAL3885569.1"/>
    <property type="molecule type" value="Genomic_DNA"/>
</dbReference>
<proteinExistence type="predicted"/>
<keyword evidence="5" id="KW-0393">Immunoglobulin domain</keyword>
<name>A0ABD3XH25_SINWO</name>
<evidence type="ECO:0000256" key="8">
    <source>
        <dbReference type="SAM" id="SignalP"/>
    </source>
</evidence>
<dbReference type="Pfam" id="PF00047">
    <property type="entry name" value="ig"/>
    <property type="match status" value="1"/>
</dbReference>
<feature type="signal peptide" evidence="8">
    <location>
        <begin position="1"/>
        <end position="25"/>
    </location>
</feature>
<dbReference type="Gene3D" id="2.60.40.10">
    <property type="entry name" value="Immunoglobulins"/>
    <property type="match status" value="2"/>
</dbReference>
<dbReference type="Proteomes" id="UP001634394">
    <property type="component" value="Unassembled WGS sequence"/>
</dbReference>
<keyword evidence="3" id="KW-1015">Disulfide bond</keyword>
<reference evidence="10 11" key="1">
    <citation type="submission" date="2024-11" db="EMBL/GenBank/DDBJ databases">
        <title>Chromosome-level genome assembly of the freshwater bivalve Anodonta woodiana.</title>
        <authorList>
            <person name="Chen X."/>
        </authorList>
    </citation>
    <scope>NUCLEOTIDE SEQUENCE [LARGE SCALE GENOMIC DNA]</scope>
    <source>
        <strain evidence="10">MN2024</strain>
        <tissue evidence="10">Gills</tissue>
    </source>
</reference>
<feature type="compositionally biased region" description="Basic and acidic residues" evidence="6">
    <location>
        <begin position="684"/>
        <end position="693"/>
    </location>
</feature>
<evidence type="ECO:0000256" key="1">
    <source>
        <dbReference type="ARBA" id="ARBA00004479"/>
    </source>
</evidence>
<dbReference type="PROSITE" id="PS50835">
    <property type="entry name" value="IG_LIKE"/>
    <property type="match status" value="3"/>
</dbReference>
<evidence type="ECO:0000313" key="10">
    <source>
        <dbReference type="EMBL" id="KAL3885569.1"/>
    </source>
</evidence>
<dbReference type="SUPFAM" id="SSF48726">
    <property type="entry name" value="Immunoglobulin"/>
    <property type="match status" value="2"/>
</dbReference>
<feature type="domain" description="Ig-like" evidence="9">
    <location>
        <begin position="304"/>
        <end position="388"/>
    </location>
</feature>
<evidence type="ECO:0000256" key="5">
    <source>
        <dbReference type="ARBA" id="ARBA00023319"/>
    </source>
</evidence>
<keyword evidence="11" id="KW-1185">Reference proteome</keyword>
<dbReference type="InterPro" id="IPR036179">
    <property type="entry name" value="Ig-like_dom_sf"/>
</dbReference>
<dbReference type="InterPro" id="IPR013783">
    <property type="entry name" value="Ig-like_fold"/>
</dbReference>
<keyword evidence="2 7" id="KW-0472">Membrane</keyword>
<accession>A0ABD3XH25</accession>
<protein>
    <recommendedName>
        <fullName evidence="9">Ig-like domain-containing protein</fullName>
    </recommendedName>
</protein>
<keyword evidence="8" id="KW-0732">Signal</keyword>
<keyword evidence="4" id="KW-0325">Glycoprotein</keyword>
<feature type="non-terminal residue" evidence="10">
    <location>
        <position position="1"/>
    </location>
</feature>
<evidence type="ECO:0000259" key="9">
    <source>
        <dbReference type="PROSITE" id="PS50835"/>
    </source>
</evidence>
<evidence type="ECO:0000256" key="3">
    <source>
        <dbReference type="ARBA" id="ARBA00023157"/>
    </source>
</evidence>
<gene>
    <name evidence="10" type="ORF">ACJMK2_025620</name>
</gene>
<dbReference type="InterPro" id="IPR007110">
    <property type="entry name" value="Ig-like_dom"/>
</dbReference>
<evidence type="ECO:0000256" key="6">
    <source>
        <dbReference type="SAM" id="MobiDB-lite"/>
    </source>
</evidence>
<keyword evidence="7" id="KW-1133">Transmembrane helix</keyword>
<sequence length="693" mass="77400">KMSFTRACYAFLLVNVLTGIPKVCTKTISKLVCLQESVQLFQNVSLTNRTIVVNQIFGDSSRKVAMWFTTDSVIHSSVDKRLERILFLDTNGTIWMKHVHHSEEGRYSLVSTDGVSATHLSEVELSILVAPSIHCKPRIKFEENRLIALLNVIDCGRPAASVYWLGHSNQSVITVEPGKEAAPYHACVHGSALRCSKGFKATDYCSPFWRGSVNEELQPKIFLDKSNIHDNSITLQCQANGISAGIIRWRRNGVVITNNAKYSQTDKSLIIWHLNQDDKYDIYTCSESGGRFKSDPYSIETSGPSFIQVKPSITIVKEMDTLSLSCLTDCYPLCSVTWSKLDPSLGHNNVLIENDALQLINITRKMSGNYTCKVQNIITGTSFEGSLSLNVHYGPDKIVLNTSNNIIEMDEFDSITILCTAECFPACAIHWTGWNINKQIVDAELKLINISANDTYECHAWNPSIDTRKLSQTISIAVKIKDVHHNVSSVDKDQDGHATFIDIPSIRYLLYVIPVTAGIGAIIAVVICLRKKCIPCTSIARVSNNTMNAHSHAGENNQEESLSQHYWTIATNVKGDFFTAVESDINNVELRQFVDPAATSITIFNTSEEHEAYYYSFNLDSIENETSCSDSTRIEGYIHPIYSDPTKCNEYSDPRRSHSLESNVYIHPVSSSPLEPDVYTDPTPPDHKGAWDQ</sequence>
<feature type="chain" id="PRO_5044883282" description="Ig-like domain-containing protein" evidence="8">
    <location>
        <begin position="26"/>
        <end position="693"/>
    </location>
</feature>
<feature type="transmembrane region" description="Helical" evidence="7">
    <location>
        <begin position="508"/>
        <end position="529"/>
    </location>
</feature>
<dbReference type="AlphaFoldDB" id="A0ABD3XH25"/>
<dbReference type="GO" id="GO:0016020">
    <property type="term" value="C:membrane"/>
    <property type="evidence" value="ECO:0007669"/>
    <property type="project" value="UniProtKB-SubCell"/>
</dbReference>
<organism evidence="10 11">
    <name type="scientific">Sinanodonta woodiana</name>
    <name type="common">Chinese pond mussel</name>
    <name type="synonym">Anodonta woodiana</name>
    <dbReference type="NCBI Taxonomy" id="1069815"/>
    <lineage>
        <taxon>Eukaryota</taxon>
        <taxon>Metazoa</taxon>
        <taxon>Spiralia</taxon>
        <taxon>Lophotrochozoa</taxon>
        <taxon>Mollusca</taxon>
        <taxon>Bivalvia</taxon>
        <taxon>Autobranchia</taxon>
        <taxon>Heteroconchia</taxon>
        <taxon>Palaeoheterodonta</taxon>
        <taxon>Unionida</taxon>
        <taxon>Unionoidea</taxon>
        <taxon>Unionidae</taxon>
        <taxon>Unioninae</taxon>
        <taxon>Sinanodonta</taxon>
    </lineage>
</organism>
<feature type="domain" description="Ig-like" evidence="9">
    <location>
        <begin position="395"/>
        <end position="475"/>
    </location>
</feature>
<dbReference type="Pfam" id="PF13927">
    <property type="entry name" value="Ig_3"/>
    <property type="match status" value="1"/>
</dbReference>
<dbReference type="SMART" id="SM00409">
    <property type="entry name" value="IG"/>
    <property type="match status" value="3"/>
</dbReference>
<feature type="domain" description="Ig-like" evidence="9">
    <location>
        <begin position="219"/>
        <end position="285"/>
    </location>
</feature>